<keyword evidence="8 9" id="KW-0961">Cell wall biogenesis/degradation</keyword>
<keyword evidence="3" id="KW-0328">Glycosyltransferase</keyword>
<dbReference type="Gene3D" id="1.10.101.10">
    <property type="entry name" value="PGBD-like superfamily/PGBD"/>
    <property type="match status" value="2"/>
</dbReference>
<keyword evidence="4" id="KW-0808">Transferase</keyword>
<dbReference type="PANTHER" id="PTHR30582:SF24">
    <property type="entry name" value="L,D-TRANSPEPTIDASE ERFK_SRFK-RELATED"/>
    <property type="match status" value="1"/>
</dbReference>
<dbReference type="Gene3D" id="2.40.440.10">
    <property type="entry name" value="L,D-transpeptidase catalytic domain-like"/>
    <property type="match status" value="1"/>
</dbReference>
<dbReference type="InterPro" id="IPR005490">
    <property type="entry name" value="LD_TPept_cat_dom"/>
</dbReference>
<comment type="pathway">
    <text evidence="1 9">Cell wall biogenesis; peptidoglycan biosynthesis.</text>
</comment>
<dbReference type="InterPro" id="IPR036365">
    <property type="entry name" value="PGBD-like_sf"/>
</dbReference>
<evidence type="ECO:0000256" key="1">
    <source>
        <dbReference type="ARBA" id="ARBA00004752"/>
    </source>
</evidence>
<dbReference type="Pfam" id="PF01471">
    <property type="entry name" value="PG_binding_1"/>
    <property type="match status" value="2"/>
</dbReference>
<keyword evidence="12" id="KW-1185">Reference proteome</keyword>
<dbReference type="InterPro" id="IPR050979">
    <property type="entry name" value="LD-transpeptidase"/>
</dbReference>
<dbReference type="OrthoDB" id="9787225at2"/>
<comment type="similarity">
    <text evidence="2">Belongs to the YkuD family.</text>
</comment>
<dbReference type="GO" id="GO:0005576">
    <property type="term" value="C:extracellular region"/>
    <property type="evidence" value="ECO:0007669"/>
    <property type="project" value="TreeGrafter"/>
</dbReference>
<evidence type="ECO:0000256" key="3">
    <source>
        <dbReference type="ARBA" id="ARBA00022676"/>
    </source>
</evidence>
<dbReference type="GO" id="GO:0071555">
    <property type="term" value="P:cell wall organization"/>
    <property type="evidence" value="ECO:0007669"/>
    <property type="project" value="UniProtKB-UniRule"/>
</dbReference>
<dbReference type="Proteomes" id="UP000829401">
    <property type="component" value="Chromosome"/>
</dbReference>
<dbReference type="InterPro" id="IPR002477">
    <property type="entry name" value="Peptidoglycan-bd-like"/>
</dbReference>
<name>A0A9E6ZQ70_ALIAG</name>
<keyword evidence="6 9" id="KW-0133">Cell shape</keyword>
<evidence type="ECO:0000256" key="2">
    <source>
        <dbReference type="ARBA" id="ARBA00005992"/>
    </source>
</evidence>
<dbReference type="GO" id="GO:0016757">
    <property type="term" value="F:glycosyltransferase activity"/>
    <property type="evidence" value="ECO:0007669"/>
    <property type="project" value="UniProtKB-KW"/>
</dbReference>
<feature type="domain" description="L,D-TPase catalytic" evidence="10">
    <location>
        <begin position="84"/>
        <end position="193"/>
    </location>
</feature>
<protein>
    <submittedName>
        <fullName evidence="11">Peptidoglycan-binding protein</fullName>
    </submittedName>
</protein>
<dbReference type="GO" id="GO:0008360">
    <property type="term" value="P:regulation of cell shape"/>
    <property type="evidence" value="ECO:0007669"/>
    <property type="project" value="UniProtKB-UniRule"/>
</dbReference>
<evidence type="ECO:0000256" key="7">
    <source>
        <dbReference type="ARBA" id="ARBA00022984"/>
    </source>
</evidence>
<dbReference type="AlphaFoldDB" id="A0A9E6ZQ70"/>
<sequence length="277" mass="29255">MVIASRFLRMTTPAMRGPDVMAAQRRLIVLGFYQGASDGVYGPQTVQAVIAFQTANHLLADGIVGPHTWTALGIGQVQWGGGQYHIVIDTNQNVLALYTNNVLTGTYLVATGKPTTPTPIGDWLIIEKQPNPGGPFGTAWMRLSVPNGGYAIHGNDDASSIGQSITHGCVRMANTDATTLYNTVPLGTLVTIMGQLATTRLLDIGATPGSDIAEVQQMLQALGYYSSSIDGVYGPSTQAAVRAFQQAQQLSPDGVVGPQTIVAIQSRYDIALGDVQP</sequence>
<evidence type="ECO:0000259" key="10">
    <source>
        <dbReference type="PROSITE" id="PS52029"/>
    </source>
</evidence>
<evidence type="ECO:0000256" key="5">
    <source>
        <dbReference type="ARBA" id="ARBA00022801"/>
    </source>
</evidence>
<keyword evidence="5" id="KW-0378">Hydrolase</keyword>
<dbReference type="RefSeq" id="WP_031219115.1">
    <property type="nucleotide sequence ID" value="NZ_AURB01000164.1"/>
</dbReference>
<dbReference type="GO" id="GO:0018104">
    <property type="term" value="P:peptidoglycan-protein cross-linking"/>
    <property type="evidence" value="ECO:0007669"/>
    <property type="project" value="TreeGrafter"/>
</dbReference>
<evidence type="ECO:0000256" key="9">
    <source>
        <dbReference type="PROSITE-ProRule" id="PRU01373"/>
    </source>
</evidence>
<dbReference type="SUPFAM" id="SSF141523">
    <property type="entry name" value="L,D-transpeptidase catalytic domain-like"/>
    <property type="match status" value="1"/>
</dbReference>
<gene>
    <name evidence="11" type="ORF">K1I37_04945</name>
</gene>
<evidence type="ECO:0000313" key="12">
    <source>
        <dbReference type="Proteomes" id="UP000829401"/>
    </source>
</evidence>
<dbReference type="SUPFAM" id="SSF47090">
    <property type="entry name" value="PGBD-like"/>
    <property type="match status" value="2"/>
</dbReference>
<reference evidence="12" key="1">
    <citation type="journal article" date="2022" name="G3 (Bethesda)">
        <title>Unveiling the complete genome sequence of Alicyclobacillus acidoterrestris DSM 3922T, a taint-producing strain.</title>
        <authorList>
            <person name="Leonardo I.C."/>
            <person name="Barreto Crespo M.T."/>
            <person name="Gaspar F.B."/>
        </authorList>
    </citation>
    <scope>NUCLEOTIDE SEQUENCE [LARGE SCALE GENOMIC DNA]</scope>
    <source>
        <strain evidence="12">DSM 3922</strain>
    </source>
</reference>
<accession>A0A9E6ZQ70</accession>
<organism evidence="11 12">
    <name type="scientific">Alicyclobacillus acidoterrestris (strain ATCC 49025 / DSM 3922 / CIP 106132 / NCIMB 13137 / GD3B)</name>
    <dbReference type="NCBI Taxonomy" id="1356854"/>
    <lineage>
        <taxon>Bacteria</taxon>
        <taxon>Bacillati</taxon>
        <taxon>Bacillota</taxon>
        <taxon>Bacilli</taxon>
        <taxon>Bacillales</taxon>
        <taxon>Alicyclobacillaceae</taxon>
        <taxon>Alicyclobacillus</taxon>
    </lineage>
</organism>
<evidence type="ECO:0000256" key="8">
    <source>
        <dbReference type="ARBA" id="ARBA00023316"/>
    </source>
</evidence>
<dbReference type="CDD" id="cd16913">
    <property type="entry name" value="YkuD_like"/>
    <property type="match status" value="1"/>
</dbReference>
<dbReference type="InterPro" id="IPR038063">
    <property type="entry name" value="Transpep_catalytic_dom"/>
</dbReference>
<dbReference type="PROSITE" id="PS52029">
    <property type="entry name" value="LD_TPASE"/>
    <property type="match status" value="1"/>
</dbReference>
<evidence type="ECO:0000313" key="11">
    <source>
        <dbReference type="EMBL" id="UNO49859.1"/>
    </source>
</evidence>
<evidence type="ECO:0000256" key="4">
    <source>
        <dbReference type="ARBA" id="ARBA00022679"/>
    </source>
</evidence>
<dbReference type="Pfam" id="PF03734">
    <property type="entry name" value="YkuD"/>
    <property type="match status" value="1"/>
</dbReference>
<dbReference type="InterPro" id="IPR036366">
    <property type="entry name" value="PGBDSf"/>
</dbReference>
<feature type="active site" description="Proton donor/acceptor" evidence="9">
    <location>
        <position position="153"/>
    </location>
</feature>
<proteinExistence type="inferred from homology"/>
<dbReference type="PANTHER" id="PTHR30582">
    <property type="entry name" value="L,D-TRANSPEPTIDASE"/>
    <property type="match status" value="1"/>
</dbReference>
<evidence type="ECO:0000256" key="6">
    <source>
        <dbReference type="ARBA" id="ARBA00022960"/>
    </source>
</evidence>
<keyword evidence="7 9" id="KW-0573">Peptidoglycan synthesis</keyword>
<dbReference type="EMBL" id="CP080467">
    <property type="protein sequence ID" value="UNO49859.1"/>
    <property type="molecule type" value="Genomic_DNA"/>
</dbReference>
<feature type="active site" description="Nucleophile" evidence="9">
    <location>
        <position position="169"/>
    </location>
</feature>
<dbReference type="GO" id="GO:0071972">
    <property type="term" value="F:peptidoglycan L,D-transpeptidase activity"/>
    <property type="evidence" value="ECO:0007669"/>
    <property type="project" value="TreeGrafter"/>
</dbReference>
<dbReference type="KEGG" id="aaco:K1I37_04945"/>